<dbReference type="RefSeq" id="WP_376862166.1">
    <property type="nucleotide sequence ID" value="NZ_JBHSLA010000008.1"/>
</dbReference>
<dbReference type="Proteomes" id="UP001596162">
    <property type="component" value="Unassembled WGS sequence"/>
</dbReference>
<evidence type="ECO:0008006" key="3">
    <source>
        <dbReference type="Google" id="ProtNLM"/>
    </source>
</evidence>
<reference evidence="2" key="1">
    <citation type="journal article" date="2019" name="Int. J. Syst. Evol. Microbiol.">
        <title>The Global Catalogue of Microorganisms (GCM) 10K type strain sequencing project: providing services to taxonomists for standard genome sequencing and annotation.</title>
        <authorList>
            <consortium name="The Broad Institute Genomics Platform"/>
            <consortium name="The Broad Institute Genome Sequencing Center for Infectious Disease"/>
            <person name="Wu L."/>
            <person name="Ma J."/>
        </authorList>
    </citation>
    <scope>NUCLEOTIDE SEQUENCE [LARGE SCALE GENOMIC DNA]</scope>
    <source>
        <strain evidence="2">JCM 17978</strain>
    </source>
</reference>
<accession>A0ABW0C8M3</accession>
<proteinExistence type="predicted"/>
<keyword evidence="2" id="KW-1185">Reference proteome</keyword>
<gene>
    <name evidence="1" type="ORF">ACFPH8_14690</name>
</gene>
<organism evidence="1 2">
    <name type="scientific">Bizionia hallyeonensis</name>
    <dbReference type="NCBI Taxonomy" id="1123757"/>
    <lineage>
        <taxon>Bacteria</taxon>
        <taxon>Pseudomonadati</taxon>
        <taxon>Bacteroidota</taxon>
        <taxon>Flavobacteriia</taxon>
        <taxon>Flavobacteriales</taxon>
        <taxon>Flavobacteriaceae</taxon>
        <taxon>Bizionia</taxon>
    </lineage>
</organism>
<name>A0ABW0C8M3_9FLAO</name>
<dbReference type="SUPFAM" id="SSF52266">
    <property type="entry name" value="SGNH hydrolase"/>
    <property type="match status" value="1"/>
</dbReference>
<comment type="caution">
    <text evidence="1">The sequence shown here is derived from an EMBL/GenBank/DDBJ whole genome shotgun (WGS) entry which is preliminary data.</text>
</comment>
<evidence type="ECO:0000313" key="2">
    <source>
        <dbReference type="Proteomes" id="UP001596162"/>
    </source>
</evidence>
<dbReference type="EMBL" id="JBHSLA010000008">
    <property type="protein sequence ID" value="MFC5196587.1"/>
    <property type="molecule type" value="Genomic_DNA"/>
</dbReference>
<dbReference type="InterPro" id="IPR036514">
    <property type="entry name" value="SGNH_hydro_sf"/>
</dbReference>
<sequence>MGQSLGAGEQSLPIITDSITGYGNLKFRMGTHTWTYNYFPDNPNLRSLDNFDFAPLIANRRVVEGETIANGLCDYFTEKSKINGKLLFSYAGQGGRYLRELDKRHDDAKDLRAERRQSKGGHYKTSINDVLKAKQKADSLNLTYNVMAVTWMQGEANNTRKLNRWDEALPRKEFLHAYKNDLIQLKKDYDTDISNILGKEINVPFFTYQTGGTMSGTAQLLATEENPNMYMVGPTYMMPNAENTVYEYRGKKYHGDGIHLTADSERWLGEQFGKVIKRVLIDKEDWQPLRPLKAYFSEDKKEVYVKFHVPRPPLVLDTIFLPKQGQSYGIRMYDVNKKVIPVKSAKIIDGNTIQLSVQNKIEKETYLSYGTRSLVKDLSEPIHKIFDSGTNEHGFKEISIEFKGNFIDEFSTLLDEGVFYLGNRVKNSSEFTNLIIRNVYINDAENTVLAGEFDDLRKDVPFKVGQKCYISRRYVYGNLRDSDSEKSVFNFSDTNYGKRGNMNYPLFNWCISFQDLIIKEK</sequence>
<protein>
    <recommendedName>
        <fullName evidence="3">Sialate O-acetylesterase domain-containing protein</fullName>
    </recommendedName>
</protein>
<evidence type="ECO:0000313" key="1">
    <source>
        <dbReference type="EMBL" id="MFC5196587.1"/>
    </source>
</evidence>
<dbReference type="Gene3D" id="3.40.50.1110">
    <property type="entry name" value="SGNH hydrolase"/>
    <property type="match status" value="1"/>
</dbReference>